<dbReference type="InParanoid" id="A0A674JC45"/>
<accession>A0A674JC45</accession>
<dbReference type="AlphaFoldDB" id="A0A674JC45"/>
<reference evidence="2" key="1">
    <citation type="submission" date="2025-08" db="UniProtKB">
        <authorList>
            <consortium name="Ensembl"/>
        </authorList>
    </citation>
    <scope>IDENTIFICATION</scope>
</reference>
<dbReference type="Proteomes" id="UP000472274">
    <property type="component" value="Unplaced"/>
</dbReference>
<reference evidence="2" key="2">
    <citation type="submission" date="2025-09" db="UniProtKB">
        <authorList>
            <consortium name="Ensembl"/>
        </authorList>
    </citation>
    <scope>IDENTIFICATION</scope>
</reference>
<feature type="domain" description="DUF4939" evidence="1">
    <location>
        <begin position="63"/>
        <end position="117"/>
    </location>
</feature>
<evidence type="ECO:0000259" key="1">
    <source>
        <dbReference type="Pfam" id="PF16297"/>
    </source>
</evidence>
<keyword evidence="3" id="KW-1185">Reference proteome</keyword>
<dbReference type="GeneTree" id="ENSGT00990000205100"/>
<proteinExistence type="predicted"/>
<organism evidence="2 3">
    <name type="scientific">Terrapene triunguis</name>
    <name type="common">Three-toed box turtle</name>
    <dbReference type="NCBI Taxonomy" id="2587831"/>
    <lineage>
        <taxon>Eukaryota</taxon>
        <taxon>Metazoa</taxon>
        <taxon>Chordata</taxon>
        <taxon>Craniata</taxon>
        <taxon>Vertebrata</taxon>
        <taxon>Euteleostomi</taxon>
        <taxon>Archelosauria</taxon>
        <taxon>Testudinata</taxon>
        <taxon>Testudines</taxon>
        <taxon>Cryptodira</taxon>
        <taxon>Durocryptodira</taxon>
        <taxon>Testudinoidea</taxon>
        <taxon>Emydidae</taxon>
        <taxon>Terrapene</taxon>
    </lineage>
</organism>
<sequence>LVIGLQANNLALQMQDTQLASENQALQKQIHQLHPENAVLCAHLAVLVPAIPLPEHFDGVAPNSEMYASDPTKIGLVASLLAGEVLDWASPLLETNSPVLSNWGAFQRAISTIFGNLTHSDELTQVKPPTGLDAFIDLYLSIYLY</sequence>
<evidence type="ECO:0000313" key="2">
    <source>
        <dbReference type="Ensembl" id="ENSTMTP00000019401.1"/>
    </source>
</evidence>
<evidence type="ECO:0000313" key="3">
    <source>
        <dbReference type="Proteomes" id="UP000472274"/>
    </source>
</evidence>
<dbReference type="InterPro" id="IPR032549">
    <property type="entry name" value="DUF4939"/>
</dbReference>
<name>A0A674JC45_9SAUR</name>
<protein>
    <recommendedName>
        <fullName evidence="1">DUF4939 domain-containing protein</fullName>
    </recommendedName>
</protein>
<dbReference type="Pfam" id="PF16297">
    <property type="entry name" value="DUF4939"/>
    <property type="match status" value="1"/>
</dbReference>
<dbReference type="Ensembl" id="ENSTMTT00000020086.1">
    <property type="protein sequence ID" value="ENSTMTP00000019401.1"/>
    <property type="gene ID" value="ENSTMTG00000014255.1"/>
</dbReference>